<keyword evidence="5 8" id="KW-0862">Zinc</keyword>
<dbReference type="EMBL" id="JADIMH010000023">
    <property type="protein sequence ID" value="MBO8467026.1"/>
    <property type="molecule type" value="Genomic_DNA"/>
</dbReference>
<evidence type="ECO:0000256" key="10">
    <source>
        <dbReference type="PIRSR" id="PIRSR006113-2"/>
    </source>
</evidence>
<evidence type="ECO:0000256" key="1">
    <source>
        <dbReference type="ARBA" id="ARBA00005061"/>
    </source>
</evidence>
<feature type="active site" description="Charge relay system" evidence="9">
    <location>
        <position position="99"/>
    </location>
</feature>
<keyword evidence="8" id="KW-0671">Queuosine biosynthesis</keyword>
<evidence type="ECO:0000256" key="2">
    <source>
        <dbReference type="ARBA" id="ARBA00008900"/>
    </source>
</evidence>
<evidence type="ECO:0000313" key="11">
    <source>
        <dbReference type="EMBL" id="MBO8467026.1"/>
    </source>
</evidence>
<dbReference type="AlphaFoldDB" id="A0A9D9NB60"/>
<reference evidence="11" key="2">
    <citation type="journal article" date="2021" name="PeerJ">
        <title>Extensive microbial diversity within the chicken gut microbiome revealed by metagenomics and culture.</title>
        <authorList>
            <person name="Gilroy R."/>
            <person name="Ravi A."/>
            <person name="Getino M."/>
            <person name="Pursley I."/>
            <person name="Horton D.L."/>
            <person name="Alikhan N.F."/>
            <person name="Baker D."/>
            <person name="Gharbi K."/>
            <person name="Hall N."/>
            <person name="Watson M."/>
            <person name="Adriaenssens E.M."/>
            <person name="Foster-Nyarko E."/>
            <person name="Jarju S."/>
            <person name="Secka A."/>
            <person name="Antonio M."/>
            <person name="Oren A."/>
            <person name="Chaudhuri R.R."/>
            <person name="La Ragione R."/>
            <person name="Hildebrand F."/>
            <person name="Pallen M.J."/>
        </authorList>
    </citation>
    <scope>NUCLEOTIDE SEQUENCE</scope>
    <source>
        <strain evidence="11">B1-15692</strain>
    </source>
</reference>
<sequence length="117" mass="13340">MYYVSKRMEIAFAHKLSLDYESRCTRLHGHNATVTVFCCSRQLDSNGMVVDFKHIKEAVASRLDHGYANDVFSFNPTAENLAKWICDQIPECYKVMFQESEGNTAVYVKDGFEDAAL</sequence>
<evidence type="ECO:0000256" key="8">
    <source>
        <dbReference type="PIRNR" id="PIRNR006113"/>
    </source>
</evidence>
<dbReference type="Proteomes" id="UP000823660">
    <property type="component" value="Unassembled WGS sequence"/>
</dbReference>
<proteinExistence type="inferred from homology"/>
<feature type="active site" description="Charge relay system" evidence="9">
    <location>
        <position position="65"/>
    </location>
</feature>
<dbReference type="EC" id="4.-.-.-" evidence="8"/>
<dbReference type="GO" id="GO:0070497">
    <property type="term" value="F:6-carboxytetrahydropterin synthase activity"/>
    <property type="evidence" value="ECO:0007669"/>
    <property type="project" value="UniProtKB-EC"/>
</dbReference>
<accession>A0A9D9NB60</accession>
<dbReference type="InterPro" id="IPR038418">
    <property type="entry name" value="6-PTP_synth/QueD_sf"/>
</dbReference>
<organism evidence="11 12">
    <name type="scientific">Candidatus Cryptobacteroides faecipullorum</name>
    <dbReference type="NCBI Taxonomy" id="2840764"/>
    <lineage>
        <taxon>Bacteria</taxon>
        <taxon>Pseudomonadati</taxon>
        <taxon>Bacteroidota</taxon>
        <taxon>Bacteroidia</taxon>
        <taxon>Bacteroidales</taxon>
        <taxon>Candidatus Cryptobacteroides</taxon>
    </lineage>
</organism>
<evidence type="ECO:0000256" key="9">
    <source>
        <dbReference type="PIRSR" id="PIRSR006113-1"/>
    </source>
</evidence>
<dbReference type="Gene3D" id="3.30.479.10">
    <property type="entry name" value="6-pyruvoyl tetrahydropterin synthase/QueD"/>
    <property type="match status" value="1"/>
</dbReference>
<comment type="catalytic activity">
    <reaction evidence="7 8">
        <text>7,8-dihydroneopterin 3'-triphosphate + H2O = 6-carboxy-5,6,7,8-tetrahydropterin + triphosphate + acetaldehyde + 2 H(+)</text>
        <dbReference type="Rhea" id="RHEA:27966"/>
        <dbReference type="ChEBI" id="CHEBI:15343"/>
        <dbReference type="ChEBI" id="CHEBI:15377"/>
        <dbReference type="ChEBI" id="CHEBI:15378"/>
        <dbReference type="ChEBI" id="CHEBI:18036"/>
        <dbReference type="ChEBI" id="CHEBI:58462"/>
        <dbReference type="ChEBI" id="CHEBI:61032"/>
        <dbReference type="EC" id="4.1.2.50"/>
    </reaction>
</comment>
<name>A0A9D9NB60_9BACT</name>
<keyword evidence="4 8" id="KW-0479">Metal-binding</keyword>
<dbReference type="GO" id="GO:0008616">
    <property type="term" value="P:tRNA queuosine(34) biosynthetic process"/>
    <property type="evidence" value="ECO:0007669"/>
    <property type="project" value="UniProtKB-KW"/>
</dbReference>
<feature type="active site" description="Proton acceptor" evidence="9">
    <location>
        <position position="24"/>
    </location>
</feature>
<gene>
    <name evidence="11" type="ORF">IAB99_04590</name>
</gene>
<dbReference type="PANTHER" id="PTHR12589:SF7">
    <property type="entry name" value="6-PYRUVOYL TETRAHYDROBIOPTERIN SYNTHASE"/>
    <property type="match status" value="1"/>
</dbReference>
<dbReference type="GO" id="GO:0046872">
    <property type="term" value="F:metal ion binding"/>
    <property type="evidence" value="ECO:0007669"/>
    <property type="project" value="UniProtKB-KW"/>
</dbReference>
<comment type="pathway">
    <text evidence="1 8">Purine metabolism; 7-cyano-7-deazaguanine biosynthesis.</text>
</comment>
<comment type="caution">
    <text evidence="11">The sequence shown here is derived from an EMBL/GenBank/DDBJ whole genome shotgun (WGS) entry which is preliminary data.</text>
</comment>
<dbReference type="Pfam" id="PF01242">
    <property type="entry name" value="PTPS"/>
    <property type="match status" value="1"/>
</dbReference>
<dbReference type="SUPFAM" id="SSF55620">
    <property type="entry name" value="Tetrahydrobiopterin biosynthesis enzymes-like"/>
    <property type="match status" value="1"/>
</dbReference>
<feature type="binding site" evidence="10">
    <location>
        <position position="14"/>
    </location>
    <ligand>
        <name>Zn(2+)</name>
        <dbReference type="ChEBI" id="CHEBI:29105"/>
    </ligand>
</feature>
<evidence type="ECO:0000313" key="12">
    <source>
        <dbReference type="Proteomes" id="UP000823660"/>
    </source>
</evidence>
<evidence type="ECO:0000256" key="6">
    <source>
        <dbReference type="ARBA" id="ARBA00023239"/>
    </source>
</evidence>
<dbReference type="PANTHER" id="PTHR12589">
    <property type="entry name" value="PYRUVOYL TETRAHYDROBIOPTERIN SYNTHASE"/>
    <property type="match status" value="1"/>
</dbReference>
<dbReference type="InterPro" id="IPR007115">
    <property type="entry name" value="6-PTP_synth/QueD"/>
</dbReference>
<feature type="binding site" evidence="10">
    <location>
        <position position="30"/>
    </location>
    <ligand>
        <name>Zn(2+)</name>
        <dbReference type="ChEBI" id="CHEBI:29105"/>
    </ligand>
</feature>
<evidence type="ECO:0000256" key="7">
    <source>
        <dbReference type="ARBA" id="ARBA00048807"/>
    </source>
</evidence>
<keyword evidence="6 8" id="KW-0456">Lyase</keyword>
<comment type="cofactor">
    <cofactor evidence="8 10">
        <name>Zn(2+)</name>
        <dbReference type="ChEBI" id="CHEBI:29105"/>
    </cofactor>
    <text evidence="8 10">Binds 1 zinc ion per subunit.</text>
</comment>
<comment type="similarity">
    <text evidence="2 8">Belongs to the PTPS family. QueD subfamily.</text>
</comment>
<feature type="binding site" evidence="10">
    <location>
        <position position="28"/>
    </location>
    <ligand>
        <name>Zn(2+)</name>
        <dbReference type="ChEBI" id="CHEBI:29105"/>
    </ligand>
</feature>
<reference evidence="11" key="1">
    <citation type="submission" date="2020-10" db="EMBL/GenBank/DDBJ databases">
        <authorList>
            <person name="Gilroy R."/>
        </authorList>
    </citation>
    <scope>NUCLEOTIDE SEQUENCE</scope>
    <source>
        <strain evidence="11">B1-15692</strain>
    </source>
</reference>
<evidence type="ECO:0000256" key="4">
    <source>
        <dbReference type="ARBA" id="ARBA00022723"/>
    </source>
</evidence>
<protein>
    <recommendedName>
        <fullName evidence="3 8">6-carboxy-5,6,7,8-tetrahydropterin synthase</fullName>
        <ecNumber evidence="8">4.-.-.-</ecNumber>
    </recommendedName>
</protein>
<dbReference type="PIRSF" id="PIRSF006113">
    <property type="entry name" value="PTP_synth"/>
    <property type="match status" value="1"/>
</dbReference>
<evidence type="ECO:0000256" key="5">
    <source>
        <dbReference type="ARBA" id="ARBA00022833"/>
    </source>
</evidence>
<evidence type="ECO:0000256" key="3">
    <source>
        <dbReference type="ARBA" id="ARBA00018141"/>
    </source>
</evidence>